<evidence type="ECO:0000256" key="1">
    <source>
        <dbReference type="SAM" id="MobiDB-lite"/>
    </source>
</evidence>
<feature type="signal peptide" evidence="2">
    <location>
        <begin position="1"/>
        <end position="17"/>
    </location>
</feature>
<keyword evidence="2" id="KW-0732">Signal</keyword>
<reference evidence="3" key="1">
    <citation type="journal article" date="2023" name="Science">
        <title>Genome structures resolve the early diversification of teleost fishes.</title>
        <authorList>
            <person name="Parey E."/>
            <person name="Louis A."/>
            <person name="Montfort J."/>
            <person name="Bouchez O."/>
            <person name="Roques C."/>
            <person name="Iampietro C."/>
            <person name="Lluch J."/>
            <person name="Castinel A."/>
            <person name="Donnadieu C."/>
            <person name="Desvignes T."/>
            <person name="Floi Bucao C."/>
            <person name="Jouanno E."/>
            <person name="Wen M."/>
            <person name="Mejri S."/>
            <person name="Dirks R."/>
            <person name="Jansen H."/>
            <person name="Henkel C."/>
            <person name="Chen W.J."/>
            <person name="Zahm M."/>
            <person name="Cabau C."/>
            <person name="Klopp C."/>
            <person name="Thompson A.W."/>
            <person name="Robinson-Rechavi M."/>
            <person name="Braasch I."/>
            <person name="Lecointre G."/>
            <person name="Bobe J."/>
            <person name="Postlethwait J.H."/>
            <person name="Berthelot C."/>
            <person name="Roest Crollius H."/>
            <person name="Guiguen Y."/>
        </authorList>
    </citation>
    <scope>NUCLEOTIDE SEQUENCE</scope>
    <source>
        <strain evidence="3">NC1722</strain>
    </source>
</reference>
<organism evidence="3 4">
    <name type="scientific">Aldrovandia affinis</name>
    <dbReference type="NCBI Taxonomy" id="143900"/>
    <lineage>
        <taxon>Eukaryota</taxon>
        <taxon>Metazoa</taxon>
        <taxon>Chordata</taxon>
        <taxon>Craniata</taxon>
        <taxon>Vertebrata</taxon>
        <taxon>Euteleostomi</taxon>
        <taxon>Actinopterygii</taxon>
        <taxon>Neopterygii</taxon>
        <taxon>Teleostei</taxon>
        <taxon>Notacanthiformes</taxon>
        <taxon>Halosauridae</taxon>
        <taxon>Aldrovandia</taxon>
    </lineage>
</organism>
<protein>
    <submittedName>
        <fullName evidence="3">Uncharacterized protein</fullName>
    </submittedName>
</protein>
<sequence length="99" mass="10326">MAALCLTAVFIVPVREAEEASDSNTGRSVFLPPPSPLGSSPRLNTFMAPFSHSAAPWELVRSSWPSQPLSAAPHAPYNPERLAANNSLSSLPEGGPGSA</sequence>
<proteinExistence type="predicted"/>
<dbReference type="EMBL" id="JAINUG010000030">
    <property type="protein sequence ID" value="KAJ8409604.1"/>
    <property type="molecule type" value="Genomic_DNA"/>
</dbReference>
<accession>A0AAD7WVA2</accession>
<feature type="region of interest" description="Disordered" evidence="1">
    <location>
        <begin position="66"/>
        <end position="99"/>
    </location>
</feature>
<evidence type="ECO:0000256" key="2">
    <source>
        <dbReference type="SAM" id="SignalP"/>
    </source>
</evidence>
<evidence type="ECO:0000313" key="4">
    <source>
        <dbReference type="Proteomes" id="UP001221898"/>
    </source>
</evidence>
<dbReference type="Proteomes" id="UP001221898">
    <property type="component" value="Unassembled WGS sequence"/>
</dbReference>
<evidence type="ECO:0000313" key="3">
    <source>
        <dbReference type="EMBL" id="KAJ8409604.1"/>
    </source>
</evidence>
<gene>
    <name evidence="3" type="ORF">AAFF_G00230050</name>
</gene>
<dbReference type="AlphaFoldDB" id="A0AAD7WVA2"/>
<feature type="chain" id="PRO_5042010819" evidence="2">
    <location>
        <begin position="18"/>
        <end position="99"/>
    </location>
</feature>
<comment type="caution">
    <text evidence="3">The sequence shown here is derived from an EMBL/GenBank/DDBJ whole genome shotgun (WGS) entry which is preliminary data.</text>
</comment>
<keyword evidence="4" id="KW-1185">Reference proteome</keyword>
<name>A0AAD7WVA2_9TELE</name>